<organism evidence="3 4">
    <name type="scientific">Altererythrobacter arenosus</name>
    <dbReference type="NCBI Taxonomy" id="3032592"/>
    <lineage>
        <taxon>Bacteria</taxon>
        <taxon>Pseudomonadati</taxon>
        <taxon>Pseudomonadota</taxon>
        <taxon>Alphaproteobacteria</taxon>
        <taxon>Sphingomonadales</taxon>
        <taxon>Erythrobacteraceae</taxon>
        <taxon>Altererythrobacter</taxon>
    </lineage>
</organism>
<reference evidence="3 4" key="1">
    <citation type="submission" date="2023-03" db="EMBL/GenBank/DDBJ databases">
        <title>Altererythrobacter sp. CAU 1644 isolated from sand.</title>
        <authorList>
            <person name="Kim W."/>
        </authorList>
    </citation>
    <scope>NUCLEOTIDE SEQUENCE [LARGE SCALE GENOMIC DNA]</scope>
    <source>
        <strain evidence="3 4">CAU 1644</strain>
    </source>
</reference>
<keyword evidence="4" id="KW-1185">Reference proteome</keyword>
<accession>A0ABY8FYN9</accession>
<evidence type="ECO:0000256" key="1">
    <source>
        <dbReference type="SAM" id="SignalP"/>
    </source>
</evidence>
<evidence type="ECO:0000313" key="4">
    <source>
        <dbReference type="Proteomes" id="UP001215827"/>
    </source>
</evidence>
<dbReference type="PROSITE" id="PS51257">
    <property type="entry name" value="PROKAR_LIPOPROTEIN"/>
    <property type="match status" value="1"/>
</dbReference>
<dbReference type="RefSeq" id="WP_278015878.1">
    <property type="nucleotide sequence ID" value="NZ_CP121106.1"/>
</dbReference>
<name>A0ABY8FYN9_9SPHN</name>
<feature type="signal peptide" evidence="1">
    <location>
        <begin position="1"/>
        <end position="17"/>
    </location>
</feature>
<dbReference type="Pfam" id="PF09992">
    <property type="entry name" value="NAGPA"/>
    <property type="match status" value="1"/>
</dbReference>
<evidence type="ECO:0000313" key="3">
    <source>
        <dbReference type="EMBL" id="WFL77119.1"/>
    </source>
</evidence>
<sequence>MKFGSAAFLGAAFLLLAACDMQQGGEPVVRTEIGKGSQEMKAARKAKSPCSVTIFEDVPYTHCVADPAKHAIKTVLGNAEGDPFRSLRAYGESLGEEAVNVAFAVNAGMYGEDGKPIGYYVEDAERLKELNLADGTGNFHMKPNGVFYGTNGKWEIKTSDDFFRTVGDRPRFGTQSGPMLLINGKLHPQFQDDGPSKTVRNGVGIDAEGHAHFVITEGPVSFGQLARYFRDELKIANALYLDGTVSSLWDPLAERIDSGARIGPMIVVTNKEK</sequence>
<feature type="chain" id="PRO_5046723007" evidence="1">
    <location>
        <begin position="18"/>
        <end position="273"/>
    </location>
</feature>
<dbReference type="EMBL" id="CP121106">
    <property type="protein sequence ID" value="WFL77119.1"/>
    <property type="molecule type" value="Genomic_DNA"/>
</dbReference>
<protein>
    <submittedName>
        <fullName evidence="3">Phosphodiester glycosidase family protein</fullName>
    </submittedName>
</protein>
<keyword evidence="1" id="KW-0732">Signal</keyword>
<keyword evidence="3" id="KW-0378">Hydrolase</keyword>
<keyword evidence="3" id="KW-0326">Glycosidase</keyword>
<feature type="domain" description="Phosphodiester glycosidase" evidence="2">
    <location>
        <begin position="100"/>
        <end position="248"/>
    </location>
</feature>
<dbReference type="Proteomes" id="UP001215827">
    <property type="component" value="Chromosome"/>
</dbReference>
<dbReference type="GO" id="GO:0016798">
    <property type="term" value="F:hydrolase activity, acting on glycosyl bonds"/>
    <property type="evidence" value="ECO:0007669"/>
    <property type="project" value="UniProtKB-KW"/>
</dbReference>
<proteinExistence type="predicted"/>
<dbReference type="InterPro" id="IPR018711">
    <property type="entry name" value="NAGPA"/>
</dbReference>
<evidence type="ECO:0000259" key="2">
    <source>
        <dbReference type="Pfam" id="PF09992"/>
    </source>
</evidence>
<gene>
    <name evidence="3" type="ORF">P7228_14165</name>
</gene>